<evidence type="ECO:0000256" key="1">
    <source>
        <dbReference type="SAM" id="MobiDB-lite"/>
    </source>
</evidence>
<organism evidence="2 3">
    <name type="scientific">Candidatus Iainarchaeum sp</name>
    <dbReference type="NCBI Taxonomy" id="3101447"/>
    <lineage>
        <taxon>Archaea</taxon>
        <taxon>Candidatus Iainarchaeota</taxon>
        <taxon>Candidatus Iainarchaeia</taxon>
        <taxon>Candidatus Iainarchaeales</taxon>
        <taxon>Candidatus Iainarchaeaceae</taxon>
        <taxon>Candidatus Iainarchaeum</taxon>
    </lineage>
</organism>
<dbReference type="EMBL" id="DUGC01000046">
    <property type="protein sequence ID" value="HIH09530.1"/>
    <property type="molecule type" value="Genomic_DNA"/>
</dbReference>
<name>A0A7J4IXF0_9ARCH</name>
<protein>
    <submittedName>
        <fullName evidence="2">Uncharacterized protein</fullName>
    </submittedName>
</protein>
<gene>
    <name evidence="2" type="ORF">HA254_02560</name>
</gene>
<dbReference type="AlphaFoldDB" id="A0A7J4IXF0"/>
<feature type="region of interest" description="Disordered" evidence="1">
    <location>
        <begin position="1"/>
        <end position="38"/>
    </location>
</feature>
<evidence type="ECO:0000313" key="3">
    <source>
        <dbReference type="Proteomes" id="UP000565078"/>
    </source>
</evidence>
<dbReference type="Proteomes" id="UP000565078">
    <property type="component" value="Unassembled WGS sequence"/>
</dbReference>
<proteinExistence type="predicted"/>
<reference evidence="3" key="1">
    <citation type="journal article" date="2020" name="bioRxiv">
        <title>A rank-normalized archaeal taxonomy based on genome phylogeny resolves widespread incomplete and uneven classifications.</title>
        <authorList>
            <person name="Rinke C."/>
            <person name="Chuvochina M."/>
            <person name="Mussig A.J."/>
            <person name="Chaumeil P.-A."/>
            <person name="Waite D.W."/>
            <person name="Whitman W.B."/>
            <person name="Parks D.H."/>
            <person name="Hugenholtz P."/>
        </authorList>
    </citation>
    <scope>NUCLEOTIDE SEQUENCE [LARGE SCALE GENOMIC DNA]</scope>
</reference>
<evidence type="ECO:0000313" key="2">
    <source>
        <dbReference type="EMBL" id="HIH09530.1"/>
    </source>
</evidence>
<feature type="compositionally biased region" description="Basic and acidic residues" evidence="1">
    <location>
        <begin position="27"/>
        <end position="38"/>
    </location>
</feature>
<accession>A0A7J4IXF0</accession>
<comment type="caution">
    <text evidence="2">The sequence shown here is derived from an EMBL/GenBank/DDBJ whole genome shotgun (WGS) entry which is preliminary data.</text>
</comment>
<sequence>MFRRRTLYKAELGEGGGGRFFPQRPESPPKKEKPEKPRSHEAILAQIAMANQRRSHKVDSPLND</sequence>